<dbReference type="AlphaFoldDB" id="A0A6C0C9M4"/>
<organism evidence="1">
    <name type="scientific">viral metagenome</name>
    <dbReference type="NCBI Taxonomy" id="1070528"/>
    <lineage>
        <taxon>unclassified sequences</taxon>
        <taxon>metagenomes</taxon>
        <taxon>organismal metagenomes</taxon>
    </lineage>
</organism>
<dbReference type="EMBL" id="MN739364">
    <property type="protein sequence ID" value="QHT01131.1"/>
    <property type="molecule type" value="Genomic_DNA"/>
</dbReference>
<accession>A0A6C0C9M4</accession>
<reference evidence="1" key="1">
    <citation type="journal article" date="2020" name="Nature">
        <title>Giant virus diversity and host interactions through global metagenomics.</title>
        <authorList>
            <person name="Schulz F."/>
            <person name="Roux S."/>
            <person name="Paez-Espino D."/>
            <person name="Jungbluth S."/>
            <person name="Walsh D.A."/>
            <person name="Denef V.J."/>
            <person name="McMahon K.D."/>
            <person name="Konstantinidis K.T."/>
            <person name="Eloe-Fadrosh E.A."/>
            <person name="Kyrpides N.C."/>
            <person name="Woyke T."/>
        </authorList>
    </citation>
    <scope>NUCLEOTIDE SEQUENCE</scope>
    <source>
        <strain evidence="1">GVMAG-M-3300020192-26</strain>
    </source>
</reference>
<proteinExistence type="predicted"/>
<name>A0A6C0C9M4_9ZZZZ</name>
<protein>
    <submittedName>
        <fullName evidence="1">Uncharacterized protein</fullName>
    </submittedName>
</protein>
<evidence type="ECO:0000313" key="1">
    <source>
        <dbReference type="EMBL" id="QHT01131.1"/>
    </source>
</evidence>
<sequence>MAYLHRNNVCKNNKNLCGDDDCDQCNQIHKQS</sequence>